<keyword evidence="1" id="KW-0472">Membrane</keyword>
<dbReference type="Pfam" id="PF20246">
    <property type="entry name" value="DUF6601"/>
    <property type="match status" value="1"/>
</dbReference>
<dbReference type="AlphaFoldDB" id="K2RVR2"/>
<evidence type="ECO:0000256" key="1">
    <source>
        <dbReference type="SAM" id="Phobius"/>
    </source>
</evidence>
<dbReference type="PANTHER" id="PTHR34414">
    <property type="entry name" value="HET DOMAIN-CONTAINING PROTEIN-RELATED"/>
    <property type="match status" value="1"/>
</dbReference>
<dbReference type="PANTHER" id="PTHR34414:SF1">
    <property type="entry name" value="SUBTILISIN-LIKE SERINE PROTEASE"/>
    <property type="match status" value="1"/>
</dbReference>
<name>K2RVR2_MACPH</name>
<protein>
    <submittedName>
        <fullName evidence="2">Uncharacterized protein</fullName>
    </submittedName>
</protein>
<dbReference type="eggNOG" id="ENOG502SI6N">
    <property type="taxonomic scope" value="Eukaryota"/>
</dbReference>
<sequence length="376" mass="42431">MLKPPFSEKFQIMPLVSQDDQLKSDNISAAPVHQHHHPASLLIFKVNPTSKRNIGYHDTLRPMQDFRTYLETQLATPKLQRIHSRLWLAGLPRPARPLHRQRLLQRTINITENPNEHLVWKEDQIYLKPLPSWLLDHAFWEAHLCNPSGSHAPTTTTTTANEKTVALHRSACGFLLSWTWLISFESDLALAHAHHLLPPHVTWPAWVNFTNRFLDGLAAADVDPRYHYGELRLPRLSLIYWLTPSAATLHDLVFGYMPRSTWYKDFFARNFAWLAVVFVNMTVVLSAMQVGLATEALARDRAFQRACFGVAVASMVAVAGMVGAIAVVWAGLFVFHLLATVEYKNRAEKARGVRRQGVAGGRRTGTAVLMVDAESG</sequence>
<evidence type="ECO:0000313" key="2">
    <source>
        <dbReference type="EMBL" id="EKG14294.1"/>
    </source>
</evidence>
<comment type="caution">
    <text evidence="2">The sequence shown here is derived from an EMBL/GenBank/DDBJ whole genome shotgun (WGS) entry which is preliminary data.</text>
</comment>
<dbReference type="Proteomes" id="UP000007129">
    <property type="component" value="Unassembled WGS sequence"/>
</dbReference>
<dbReference type="InterPro" id="IPR046536">
    <property type="entry name" value="DUF6601"/>
</dbReference>
<dbReference type="OrthoDB" id="5086500at2759"/>
<gene>
    <name evidence="2" type="ORF">MPH_08535</name>
</gene>
<reference evidence="2 3" key="1">
    <citation type="journal article" date="2012" name="BMC Genomics">
        <title>Tools to kill: Genome of one of the most destructive plant pathogenic fungi Macrophomina phaseolina.</title>
        <authorList>
            <person name="Islam M.S."/>
            <person name="Haque M.S."/>
            <person name="Islam M.M."/>
            <person name="Emdad E.M."/>
            <person name="Halim A."/>
            <person name="Hossen Q.M.M."/>
            <person name="Hossain M.Z."/>
            <person name="Ahmed B."/>
            <person name="Rahim S."/>
            <person name="Rahman M.S."/>
            <person name="Alam M.M."/>
            <person name="Hou S."/>
            <person name="Wan X."/>
            <person name="Saito J.A."/>
            <person name="Alam M."/>
        </authorList>
    </citation>
    <scope>NUCLEOTIDE SEQUENCE [LARGE SCALE GENOMIC DNA]</scope>
    <source>
        <strain evidence="2 3">MS6</strain>
    </source>
</reference>
<dbReference type="EMBL" id="AHHD01000360">
    <property type="protein sequence ID" value="EKG14294.1"/>
    <property type="molecule type" value="Genomic_DNA"/>
</dbReference>
<keyword evidence="1" id="KW-0812">Transmembrane</keyword>
<dbReference type="VEuPathDB" id="FungiDB:MPH_08535"/>
<dbReference type="STRING" id="1126212.K2RVR2"/>
<dbReference type="HOGENOM" id="CLU_043687_0_0_1"/>
<dbReference type="InParanoid" id="K2RVR2"/>
<feature type="transmembrane region" description="Helical" evidence="1">
    <location>
        <begin position="306"/>
        <end position="339"/>
    </location>
</feature>
<keyword evidence="1" id="KW-1133">Transmembrane helix</keyword>
<accession>K2RVR2</accession>
<organism evidence="2 3">
    <name type="scientific">Macrophomina phaseolina (strain MS6)</name>
    <name type="common">Charcoal rot fungus</name>
    <dbReference type="NCBI Taxonomy" id="1126212"/>
    <lineage>
        <taxon>Eukaryota</taxon>
        <taxon>Fungi</taxon>
        <taxon>Dikarya</taxon>
        <taxon>Ascomycota</taxon>
        <taxon>Pezizomycotina</taxon>
        <taxon>Dothideomycetes</taxon>
        <taxon>Dothideomycetes incertae sedis</taxon>
        <taxon>Botryosphaeriales</taxon>
        <taxon>Botryosphaeriaceae</taxon>
        <taxon>Macrophomina</taxon>
    </lineage>
</organism>
<proteinExistence type="predicted"/>
<feature type="transmembrane region" description="Helical" evidence="1">
    <location>
        <begin position="271"/>
        <end position="294"/>
    </location>
</feature>
<evidence type="ECO:0000313" key="3">
    <source>
        <dbReference type="Proteomes" id="UP000007129"/>
    </source>
</evidence>